<reference evidence="1" key="2">
    <citation type="journal article" date="2022" name="New Phytol.">
        <title>Evolutionary transition to the ectomycorrhizal habit in the genomes of a hyperdiverse lineage of mushroom-forming fungi.</title>
        <authorList>
            <person name="Looney B."/>
            <person name="Miyauchi S."/>
            <person name="Morin E."/>
            <person name="Drula E."/>
            <person name="Courty P.E."/>
            <person name="Kohler A."/>
            <person name="Kuo A."/>
            <person name="LaButti K."/>
            <person name="Pangilinan J."/>
            <person name="Lipzen A."/>
            <person name="Riley R."/>
            <person name="Andreopoulos W."/>
            <person name="He G."/>
            <person name="Johnson J."/>
            <person name="Nolan M."/>
            <person name="Tritt A."/>
            <person name="Barry K.W."/>
            <person name="Grigoriev I.V."/>
            <person name="Nagy L.G."/>
            <person name="Hibbett D."/>
            <person name="Henrissat B."/>
            <person name="Matheny P.B."/>
            <person name="Labbe J."/>
            <person name="Martin F.M."/>
        </authorList>
    </citation>
    <scope>NUCLEOTIDE SEQUENCE</scope>
    <source>
        <strain evidence="1">HHB10654</strain>
    </source>
</reference>
<evidence type="ECO:0000313" key="2">
    <source>
        <dbReference type="Proteomes" id="UP000814140"/>
    </source>
</evidence>
<accession>A0ACB8TKK2</accession>
<name>A0ACB8TKK2_9AGAM</name>
<proteinExistence type="predicted"/>
<gene>
    <name evidence="1" type="ORF">BV25DRAFT_1817829</name>
</gene>
<dbReference type="Proteomes" id="UP000814140">
    <property type="component" value="Unassembled WGS sequence"/>
</dbReference>
<reference evidence="1" key="1">
    <citation type="submission" date="2021-03" db="EMBL/GenBank/DDBJ databases">
        <authorList>
            <consortium name="DOE Joint Genome Institute"/>
            <person name="Ahrendt S."/>
            <person name="Looney B.P."/>
            <person name="Miyauchi S."/>
            <person name="Morin E."/>
            <person name="Drula E."/>
            <person name="Courty P.E."/>
            <person name="Chicoki N."/>
            <person name="Fauchery L."/>
            <person name="Kohler A."/>
            <person name="Kuo A."/>
            <person name="Labutti K."/>
            <person name="Pangilinan J."/>
            <person name="Lipzen A."/>
            <person name="Riley R."/>
            <person name="Andreopoulos W."/>
            <person name="He G."/>
            <person name="Johnson J."/>
            <person name="Barry K.W."/>
            <person name="Grigoriev I.V."/>
            <person name="Nagy L."/>
            <person name="Hibbett D."/>
            <person name="Henrissat B."/>
            <person name="Matheny P.B."/>
            <person name="Labbe J."/>
            <person name="Martin F."/>
        </authorList>
    </citation>
    <scope>NUCLEOTIDE SEQUENCE</scope>
    <source>
        <strain evidence="1">HHB10654</strain>
    </source>
</reference>
<dbReference type="EMBL" id="MU277187">
    <property type="protein sequence ID" value="KAI0068905.1"/>
    <property type="molecule type" value="Genomic_DNA"/>
</dbReference>
<sequence length="519" mass="55648">MPVWPSLPNAHGIDGIELPHVSRGTVVGITVAIAGNVLISLALNLQKMAHARLDAERRAWGGAGAGRERSGGGAGAEDRHEMADGAQDDEVQEELAREARAGDGHPPEGSDASETEPLISIHEGELSETVPLTHTYGAVAPVGVSSHDARGQRPGKARRTWGLLLRFQHRGVRDARTQAPEDGPKQKPPTNGSAQNDAGEGQETDYLRSKLWWFGFILMNVGEIGNFISYAFAPASTVAPLGTFALIANCFFAPVLLGERFRKRDLLGIAIAIIGAVTVVLSSNTSDKRLSPDEIKAAVSQRVFVVYSIVYASGVVILAGLSEGPVGRMFVLVDLGLCSLFGGFTVLATKGVSTLLTTRGFEMFKEWITYPIIAVLIGTGVGQIKYLNRALMRFDSKVVIPTQFVLFNLSAILGSAILYGDFRRAKFHEFVTFLYGCATTFAGVWIIAYTPTPSVDADGGNDESGSIEVLVSGPPREGPRRRSVATALPFVRRRQSTLSLVGLSPAQVRTSFLVHASFH</sequence>
<keyword evidence="2" id="KW-1185">Reference proteome</keyword>
<organism evidence="1 2">
    <name type="scientific">Artomyces pyxidatus</name>
    <dbReference type="NCBI Taxonomy" id="48021"/>
    <lineage>
        <taxon>Eukaryota</taxon>
        <taxon>Fungi</taxon>
        <taxon>Dikarya</taxon>
        <taxon>Basidiomycota</taxon>
        <taxon>Agaricomycotina</taxon>
        <taxon>Agaricomycetes</taxon>
        <taxon>Russulales</taxon>
        <taxon>Auriscalpiaceae</taxon>
        <taxon>Artomyces</taxon>
    </lineage>
</organism>
<evidence type="ECO:0000313" key="1">
    <source>
        <dbReference type="EMBL" id="KAI0068905.1"/>
    </source>
</evidence>
<comment type="caution">
    <text evidence="1">The sequence shown here is derived from an EMBL/GenBank/DDBJ whole genome shotgun (WGS) entry which is preliminary data.</text>
</comment>
<protein>
    <submittedName>
        <fullName evidence="1">DUF803-domain-containing protein</fullName>
    </submittedName>
</protein>